<evidence type="ECO:0000313" key="2">
    <source>
        <dbReference type="EMBL" id="QHT07162.1"/>
    </source>
</evidence>
<keyword evidence="1" id="KW-1133">Transmembrane helix</keyword>
<feature type="transmembrane region" description="Helical" evidence="1">
    <location>
        <begin position="157"/>
        <end position="174"/>
    </location>
</feature>
<protein>
    <submittedName>
        <fullName evidence="2">Uncharacterized protein</fullName>
    </submittedName>
</protein>
<name>A0A6C0CSP0_9ZZZZ</name>
<feature type="transmembrane region" description="Helical" evidence="1">
    <location>
        <begin position="86"/>
        <end position="111"/>
    </location>
</feature>
<evidence type="ECO:0000256" key="1">
    <source>
        <dbReference type="SAM" id="Phobius"/>
    </source>
</evidence>
<reference evidence="2" key="1">
    <citation type="journal article" date="2020" name="Nature">
        <title>Giant virus diversity and host interactions through global metagenomics.</title>
        <authorList>
            <person name="Schulz F."/>
            <person name="Roux S."/>
            <person name="Paez-Espino D."/>
            <person name="Jungbluth S."/>
            <person name="Walsh D.A."/>
            <person name="Denef V.J."/>
            <person name="McMahon K.D."/>
            <person name="Konstantinidis K.T."/>
            <person name="Eloe-Fadrosh E.A."/>
            <person name="Kyrpides N.C."/>
            <person name="Woyke T."/>
        </authorList>
    </citation>
    <scope>NUCLEOTIDE SEQUENCE</scope>
    <source>
        <strain evidence="2">GVMAG-M-3300021962-46</strain>
    </source>
</reference>
<organism evidence="2">
    <name type="scientific">viral metagenome</name>
    <dbReference type="NCBI Taxonomy" id="1070528"/>
    <lineage>
        <taxon>unclassified sequences</taxon>
        <taxon>metagenomes</taxon>
        <taxon>organismal metagenomes</taxon>
    </lineage>
</organism>
<keyword evidence="1" id="KW-0812">Transmembrane</keyword>
<feature type="transmembrane region" description="Helical" evidence="1">
    <location>
        <begin position="12"/>
        <end position="32"/>
    </location>
</feature>
<feature type="transmembrane region" description="Helical" evidence="1">
    <location>
        <begin position="53"/>
        <end position="74"/>
    </location>
</feature>
<accession>A0A6C0CSP0</accession>
<feature type="transmembrane region" description="Helical" evidence="1">
    <location>
        <begin position="131"/>
        <end position="151"/>
    </location>
</feature>
<dbReference type="AlphaFoldDB" id="A0A6C0CSP0"/>
<proteinExistence type="predicted"/>
<dbReference type="EMBL" id="MN739479">
    <property type="protein sequence ID" value="QHT07162.1"/>
    <property type="molecule type" value="Genomic_DNA"/>
</dbReference>
<sequence>MELYTFSPEVLFYWLVAFSVYEWVSISVILAFSRNRLVTPEEYYRKLPSWVAVSGDFIYTTAIFLTAQLLFKWVGPIAIRYTVPKLVAFILLVIAVQWIYDLTFAQTILALPSNFSQYVSYFQRYIKEVNIGAAISDSIWMVGWLLVTIFMMKYVPLHIATLILVLSLFSWLVVKW</sequence>
<keyword evidence="1" id="KW-0472">Membrane</keyword>